<keyword evidence="1" id="KW-0732">Signal</keyword>
<evidence type="ECO:0000313" key="3">
    <source>
        <dbReference type="Proteomes" id="UP000322080"/>
    </source>
</evidence>
<feature type="signal peptide" evidence="1">
    <location>
        <begin position="1"/>
        <end position="21"/>
    </location>
</feature>
<organism evidence="2 3">
    <name type="scientific">Maritimibacter fusiformis</name>
    <dbReference type="NCBI Taxonomy" id="2603819"/>
    <lineage>
        <taxon>Bacteria</taxon>
        <taxon>Pseudomonadati</taxon>
        <taxon>Pseudomonadota</taxon>
        <taxon>Alphaproteobacteria</taxon>
        <taxon>Rhodobacterales</taxon>
        <taxon>Roseobacteraceae</taxon>
        <taxon>Maritimibacter</taxon>
    </lineage>
</organism>
<dbReference type="AlphaFoldDB" id="A0A5D0RLD7"/>
<sequence>MRTPFLALILLLSFQTLPARAGETVSLGFGRLFTNDALGDGQDRWRSGAYQMSWMRGPEGLTGLPGRAGELIEYRFSTRILAPANGVTPAPGDRRYAGVSALGVYTHFTDRGFDFSLGAELVAVGPMTGVGAFHDWSHDMMGMTRPSAAVLNGQFPNAFHPTLAGEIAWPARITENVTFRPFVQGRLGDETYIRIGGDILIGAGFDRGVLARDETTGITYQTFDSARLPGWGFLVGADSALVGRSVYLPASAGFDLTPLRHRVRAGVQYQGEHFGIFYGATWLGREFSAQPESQVVGSLQIRLDF</sequence>
<comment type="caution">
    <text evidence="2">The sequence shown here is derived from an EMBL/GenBank/DDBJ whole genome shotgun (WGS) entry which is preliminary data.</text>
</comment>
<feature type="chain" id="PRO_5023018114" evidence="1">
    <location>
        <begin position="22"/>
        <end position="305"/>
    </location>
</feature>
<dbReference type="InterPro" id="IPR018707">
    <property type="entry name" value="LpxR"/>
</dbReference>
<dbReference type="Proteomes" id="UP000322080">
    <property type="component" value="Unassembled WGS sequence"/>
</dbReference>
<protein>
    <submittedName>
        <fullName evidence="2">Lipid A deacylase LpxR family protein</fullName>
    </submittedName>
</protein>
<dbReference type="RefSeq" id="WP_148377096.1">
    <property type="nucleotide sequence ID" value="NZ_VSIY01000004.1"/>
</dbReference>
<accession>A0A5D0RLD7</accession>
<reference evidence="2 3" key="1">
    <citation type="submission" date="2019-08" db="EMBL/GenBank/DDBJ databases">
        <title>Identification of a novel species of the genus Boseongicola.</title>
        <authorList>
            <person name="Zhang X.-Q."/>
        </authorList>
    </citation>
    <scope>NUCLEOTIDE SEQUENCE [LARGE SCALE GENOMIC DNA]</scope>
    <source>
        <strain evidence="2 3">HY14</strain>
    </source>
</reference>
<keyword evidence="3" id="KW-1185">Reference proteome</keyword>
<name>A0A5D0RLD7_9RHOB</name>
<proteinExistence type="predicted"/>
<dbReference type="Pfam" id="PF09982">
    <property type="entry name" value="LpxR"/>
    <property type="match status" value="1"/>
</dbReference>
<gene>
    <name evidence="2" type="ORF">FVF75_06325</name>
</gene>
<evidence type="ECO:0000313" key="2">
    <source>
        <dbReference type="EMBL" id="TYB82332.1"/>
    </source>
</evidence>
<dbReference type="EMBL" id="VSIY01000004">
    <property type="protein sequence ID" value="TYB82332.1"/>
    <property type="molecule type" value="Genomic_DNA"/>
</dbReference>
<dbReference type="Gene3D" id="2.40.128.140">
    <property type="entry name" value="Outer membrane protein"/>
    <property type="match status" value="1"/>
</dbReference>
<evidence type="ECO:0000256" key="1">
    <source>
        <dbReference type="SAM" id="SignalP"/>
    </source>
</evidence>
<dbReference type="InterPro" id="IPR037107">
    <property type="entry name" value="Put_OMP_sf"/>
</dbReference>